<sequence length="435" mass="51742">MNKKKKDIIKSSRYIQHDDIEDFKNFDRYTQEKFNENDYEDAGYGNTEEEDVEEFYSSSEQYPAFDTNEFYPIEQYRRPTDFDITPENDFEEDEYQSKNKFDILSSDFNSFEQYKQYPVIPEDEFEADNSNYDLQYQDEELNSNEQYNYYSQPQNPGNNLLSLSTQNYLPTTEFISNAPEIMPLYGPQTFNDHLPQYQNYNVPEIYETRIYDYANQLHTGYDSFNRAQQQLAQNNYLMLPEPQTNYPQNNLPALPSQITQQTQTGLVPVYSNPYYYTQEQNNPYATNNYTLPVTYDVNQYQGYQNTQSHNLRQISPVLENQIDHTHLVDVTNLHNFNPMTQSFVSPYRQAYDANVTNDFRLNVNEESLTYKSKERIKNLNYLLENNLITQGEYFKAKNKVIQNDQNEQFKTGELNIDFSRVKKGFNHSKNNRKHK</sequence>
<evidence type="ECO:0000313" key="1">
    <source>
        <dbReference type="EMBL" id="PAK21746.1"/>
    </source>
</evidence>
<dbReference type="Proteomes" id="UP000216943">
    <property type="component" value="Unassembled WGS sequence"/>
</dbReference>
<dbReference type="AlphaFoldDB" id="A0A269TL11"/>
<organism evidence="1 2">
    <name type="scientific">Mycoplasmopsis agassizii</name>
    <dbReference type="NCBI Taxonomy" id="33922"/>
    <lineage>
        <taxon>Bacteria</taxon>
        <taxon>Bacillati</taxon>
        <taxon>Mycoplasmatota</taxon>
        <taxon>Mycoplasmoidales</taxon>
        <taxon>Metamycoplasmataceae</taxon>
        <taxon>Mycoplasmopsis</taxon>
    </lineage>
</organism>
<name>A0A269TL11_9BACT</name>
<dbReference type="RefSeq" id="WP_095334403.1">
    <property type="nucleotide sequence ID" value="NZ_NQNY01000001.1"/>
</dbReference>
<protein>
    <submittedName>
        <fullName evidence="1">Uncharacterized protein</fullName>
    </submittedName>
</protein>
<accession>A0A269TL11</accession>
<dbReference type="EMBL" id="NQNY01000001">
    <property type="protein sequence ID" value="PAK21746.1"/>
    <property type="molecule type" value="Genomic_DNA"/>
</dbReference>
<gene>
    <name evidence="1" type="ORF">CJJ23_00170</name>
</gene>
<proteinExistence type="predicted"/>
<dbReference type="OrthoDB" id="9868240at2"/>
<evidence type="ECO:0000313" key="2">
    <source>
        <dbReference type="Proteomes" id="UP000216943"/>
    </source>
</evidence>
<reference evidence="2" key="1">
    <citation type="submission" date="2017-08" db="EMBL/GenBank/DDBJ databases">
        <authorList>
            <person name="Alvarez-Ponce D."/>
            <person name="Weitzman C.L."/>
            <person name="Tillett R.L."/>
            <person name="Sandmeier F.C."/>
            <person name="Tracy C.R."/>
        </authorList>
    </citation>
    <scope>NUCLEOTIDE SEQUENCE [LARGE SCALE GENOMIC DNA]</scope>
    <source>
        <strain evidence="2">723</strain>
    </source>
</reference>
<comment type="caution">
    <text evidence="1">The sequence shown here is derived from an EMBL/GenBank/DDBJ whole genome shotgun (WGS) entry which is preliminary data.</text>
</comment>